<reference evidence="8" key="2">
    <citation type="journal article" date="2020" name="Nat. Commun.">
        <title>Large-scale genome sequencing of mycorrhizal fungi provides insights into the early evolution of symbiotic traits.</title>
        <authorList>
            <person name="Miyauchi S."/>
            <person name="Kiss E."/>
            <person name="Kuo A."/>
            <person name="Drula E."/>
            <person name="Kohler A."/>
            <person name="Sanchez-Garcia M."/>
            <person name="Morin E."/>
            <person name="Andreopoulos B."/>
            <person name="Barry K.W."/>
            <person name="Bonito G."/>
            <person name="Buee M."/>
            <person name="Carver A."/>
            <person name="Chen C."/>
            <person name="Cichocki N."/>
            <person name="Clum A."/>
            <person name="Culley D."/>
            <person name="Crous P.W."/>
            <person name="Fauchery L."/>
            <person name="Girlanda M."/>
            <person name="Hayes R.D."/>
            <person name="Keri Z."/>
            <person name="LaButti K."/>
            <person name="Lipzen A."/>
            <person name="Lombard V."/>
            <person name="Magnuson J."/>
            <person name="Maillard F."/>
            <person name="Murat C."/>
            <person name="Nolan M."/>
            <person name="Ohm R.A."/>
            <person name="Pangilinan J."/>
            <person name="Pereira M.F."/>
            <person name="Perotto S."/>
            <person name="Peter M."/>
            <person name="Pfister S."/>
            <person name="Riley R."/>
            <person name="Sitrit Y."/>
            <person name="Stielow J.B."/>
            <person name="Szollosi G."/>
            <person name="Zifcakova L."/>
            <person name="Stursova M."/>
            <person name="Spatafora J.W."/>
            <person name="Tedersoo L."/>
            <person name="Vaario L.M."/>
            <person name="Yamada A."/>
            <person name="Yan M."/>
            <person name="Wang P."/>
            <person name="Xu J."/>
            <person name="Bruns T."/>
            <person name="Baldrian P."/>
            <person name="Vilgalys R."/>
            <person name="Dunand C."/>
            <person name="Henrissat B."/>
            <person name="Grigoriev I.V."/>
            <person name="Hibbett D."/>
            <person name="Nagy L.G."/>
            <person name="Martin F.M."/>
        </authorList>
    </citation>
    <scope>NUCLEOTIDE SEQUENCE</scope>
    <source>
        <strain evidence="8">BED1</strain>
    </source>
</reference>
<feature type="transmembrane region" description="Helical" evidence="6">
    <location>
        <begin position="141"/>
        <end position="163"/>
    </location>
</feature>
<dbReference type="InterPro" id="IPR039357">
    <property type="entry name" value="SRD5A/TECR"/>
</dbReference>
<comment type="subcellular location">
    <subcellularLocation>
        <location evidence="1">Membrane</location>
        <topology evidence="1">Multi-pass membrane protein</topology>
    </subcellularLocation>
</comment>
<feature type="domain" description="3-oxo-5-alpha-steroid 4-dehydrogenase C-terminal" evidence="7">
    <location>
        <begin position="107"/>
        <end position="178"/>
    </location>
</feature>
<dbReference type="GO" id="GO:0006629">
    <property type="term" value="P:lipid metabolic process"/>
    <property type="evidence" value="ECO:0007669"/>
    <property type="project" value="InterPro"/>
</dbReference>
<keyword evidence="5 6" id="KW-0472">Membrane</keyword>
<evidence type="ECO:0000256" key="4">
    <source>
        <dbReference type="ARBA" id="ARBA00022989"/>
    </source>
</evidence>
<dbReference type="PROSITE" id="PS50244">
    <property type="entry name" value="S5A_REDUCTASE"/>
    <property type="match status" value="1"/>
</dbReference>
<comment type="similarity">
    <text evidence="2">Belongs to the steroid 5-alpha reductase family.</text>
</comment>
<evidence type="ECO:0000256" key="6">
    <source>
        <dbReference type="SAM" id="Phobius"/>
    </source>
</evidence>
<feature type="non-terminal residue" evidence="8">
    <location>
        <position position="1"/>
    </location>
</feature>
<evidence type="ECO:0000256" key="3">
    <source>
        <dbReference type="ARBA" id="ARBA00022692"/>
    </source>
</evidence>
<dbReference type="GO" id="GO:0016627">
    <property type="term" value="F:oxidoreductase activity, acting on the CH-CH group of donors"/>
    <property type="evidence" value="ECO:0007669"/>
    <property type="project" value="InterPro"/>
</dbReference>
<evidence type="ECO:0000256" key="2">
    <source>
        <dbReference type="ARBA" id="ARBA00007742"/>
    </source>
</evidence>
<dbReference type="Proteomes" id="UP001194468">
    <property type="component" value="Unassembled WGS sequence"/>
</dbReference>
<keyword evidence="9" id="KW-1185">Reference proteome</keyword>
<proteinExistence type="inferred from homology"/>
<gene>
    <name evidence="8" type="ORF">L210DRAFT_3308346</name>
</gene>
<accession>A0AAD4BN02</accession>
<keyword evidence="4 6" id="KW-1133">Transmembrane helix</keyword>
<comment type="caution">
    <text evidence="8">The sequence shown here is derived from an EMBL/GenBank/DDBJ whole genome shotgun (WGS) entry which is preliminary data.</text>
</comment>
<evidence type="ECO:0000259" key="7">
    <source>
        <dbReference type="Pfam" id="PF02544"/>
    </source>
</evidence>
<evidence type="ECO:0000313" key="8">
    <source>
        <dbReference type="EMBL" id="KAF8435019.1"/>
    </source>
</evidence>
<feature type="transmembrane region" description="Helical" evidence="6">
    <location>
        <begin position="34"/>
        <end position="58"/>
    </location>
</feature>
<evidence type="ECO:0000313" key="9">
    <source>
        <dbReference type="Proteomes" id="UP001194468"/>
    </source>
</evidence>
<dbReference type="AlphaFoldDB" id="A0AAD4BN02"/>
<feature type="non-terminal residue" evidence="8">
    <location>
        <position position="296"/>
    </location>
</feature>
<dbReference type="PANTHER" id="PTHR10556:SF43">
    <property type="entry name" value="STEROID 5-ALPHA-REDUCTASE DET2"/>
    <property type="match status" value="1"/>
</dbReference>
<sequence length="296" mass="32915">VSRRAFFVIPPLSTPAQFFINAPFGRFTPSTNSVFLLDGIHSWILMELAAPIALIHALAYTPLATSTADIAPLTSAPLLFTALFLMHYANRALLSPLRTPSRSKAHVSVTLSGVFFNIVNGTLIGTYLRSPTASAFFATPVAARPAFWVGITLWAAGFVGNVFHDEILLNIRRNARAKGKARAKSPSPLATSSSSSLHKKQQREYYSIPHGYLYTYISYPNYFCEWIEWFGFALAAAALPDVSSLSALVNSVQPPWIFFLAEVCLMIGRAYKGHQWYLRTFPDYPKDRRVVIPFVF</sequence>
<feature type="domain" description="3-oxo-5-alpha-steroid 4-dehydrogenase C-terminal" evidence="7">
    <location>
        <begin position="198"/>
        <end position="296"/>
    </location>
</feature>
<organism evidence="8 9">
    <name type="scientific">Boletus edulis BED1</name>
    <dbReference type="NCBI Taxonomy" id="1328754"/>
    <lineage>
        <taxon>Eukaryota</taxon>
        <taxon>Fungi</taxon>
        <taxon>Dikarya</taxon>
        <taxon>Basidiomycota</taxon>
        <taxon>Agaricomycotina</taxon>
        <taxon>Agaricomycetes</taxon>
        <taxon>Agaricomycetidae</taxon>
        <taxon>Boletales</taxon>
        <taxon>Boletineae</taxon>
        <taxon>Boletaceae</taxon>
        <taxon>Boletoideae</taxon>
        <taxon>Boletus</taxon>
    </lineage>
</organism>
<protein>
    <submittedName>
        <fullName evidence="8">3-oxo-5-alpha-steroid 4-dehydrogenase-domain-containing protein</fullName>
    </submittedName>
</protein>
<dbReference type="EMBL" id="WHUW01000026">
    <property type="protein sequence ID" value="KAF8435019.1"/>
    <property type="molecule type" value="Genomic_DNA"/>
</dbReference>
<dbReference type="Pfam" id="PF02544">
    <property type="entry name" value="Steroid_dh"/>
    <property type="match status" value="2"/>
</dbReference>
<evidence type="ECO:0000256" key="1">
    <source>
        <dbReference type="ARBA" id="ARBA00004141"/>
    </source>
</evidence>
<evidence type="ECO:0000256" key="5">
    <source>
        <dbReference type="ARBA" id="ARBA00023136"/>
    </source>
</evidence>
<reference evidence="8" key="1">
    <citation type="submission" date="2019-10" db="EMBL/GenBank/DDBJ databases">
        <authorList>
            <consortium name="DOE Joint Genome Institute"/>
            <person name="Kuo A."/>
            <person name="Miyauchi S."/>
            <person name="Kiss E."/>
            <person name="Drula E."/>
            <person name="Kohler A."/>
            <person name="Sanchez-Garcia M."/>
            <person name="Andreopoulos B."/>
            <person name="Barry K.W."/>
            <person name="Bonito G."/>
            <person name="Buee M."/>
            <person name="Carver A."/>
            <person name="Chen C."/>
            <person name="Cichocki N."/>
            <person name="Clum A."/>
            <person name="Culley D."/>
            <person name="Crous P.W."/>
            <person name="Fauchery L."/>
            <person name="Girlanda M."/>
            <person name="Hayes R."/>
            <person name="Keri Z."/>
            <person name="LaButti K."/>
            <person name="Lipzen A."/>
            <person name="Lombard V."/>
            <person name="Magnuson J."/>
            <person name="Maillard F."/>
            <person name="Morin E."/>
            <person name="Murat C."/>
            <person name="Nolan M."/>
            <person name="Ohm R."/>
            <person name="Pangilinan J."/>
            <person name="Pereira M."/>
            <person name="Perotto S."/>
            <person name="Peter M."/>
            <person name="Riley R."/>
            <person name="Sitrit Y."/>
            <person name="Stielow B."/>
            <person name="Szollosi G."/>
            <person name="Zifcakova L."/>
            <person name="Stursova M."/>
            <person name="Spatafora J.W."/>
            <person name="Tedersoo L."/>
            <person name="Vaario L.-M."/>
            <person name="Yamada A."/>
            <person name="Yan M."/>
            <person name="Wang P."/>
            <person name="Xu J."/>
            <person name="Bruns T."/>
            <person name="Baldrian P."/>
            <person name="Vilgalys R."/>
            <person name="Henrissat B."/>
            <person name="Grigoriev I.V."/>
            <person name="Hibbett D."/>
            <person name="Nagy L.G."/>
            <person name="Martin F.M."/>
        </authorList>
    </citation>
    <scope>NUCLEOTIDE SEQUENCE</scope>
    <source>
        <strain evidence="8">BED1</strain>
    </source>
</reference>
<keyword evidence="3 6" id="KW-0812">Transmembrane</keyword>
<dbReference type="PANTHER" id="PTHR10556">
    <property type="entry name" value="3-OXO-5-ALPHA-STEROID 4-DEHYDROGENASE"/>
    <property type="match status" value="1"/>
</dbReference>
<dbReference type="GO" id="GO:0016020">
    <property type="term" value="C:membrane"/>
    <property type="evidence" value="ECO:0007669"/>
    <property type="project" value="UniProtKB-SubCell"/>
</dbReference>
<feature type="transmembrane region" description="Helical" evidence="6">
    <location>
        <begin position="70"/>
        <end position="89"/>
    </location>
</feature>
<dbReference type="InterPro" id="IPR001104">
    <property type="entry name" value="3-oxo-5_a-steroid_4-DH_C"/>
</dbReference>
<name>A0AAD4BN02_BOLED</name>
<feature type="transmembrane region" description="Helical" evidence="6">
    <location>
        <begin position="109"/>
        <end position="129"/>
    </location>
</feature>